<dbReference type="EMBL" id="REGN01001197">
    <property type="protein sequence ID" value="RNA36361.1"/>
    <property type="molecule type" value="Genomic_DNA"/>
</dbReference>
<gene>
    <name evidence="1" type="ORF">BpHYR1_053385</name>
</gene>
<evidence type="ECO:0000313" key="2">
    <source>
        <dbReference type="Proteomes" id="UP000276133"/>
    </source>
</evidence>
<evidence type="ECO:0000313" key="1">
    <source>
        <dbReference type="EMBL" id="RNA36361.1"/>
    </source>
</evidence>
<accession>A0A3M7SKP4</accession>
<dbReference type="Proteomes" id="UP000276133">
    <property type="component" value="Unassembled WGS sequence"/>
</dbReference>
<reference evidence="1 2" key="1">
    <citation type="journal article" date="2018" name="Sci. Rep.">
        <title>Genomic signatures of local adaptation to the degree of environmental predictability in rotifers.</title>
        <authorList>
            <person name="Franch-Gras L."/>
            <person name="Hahn C."/>
            <person name="Garcia-Roger E.M."/>
            <person name="Carmona M.J."/>
            <person name="Serra M."/>
            <person name="Gomez A."/>
        </authorList>
    </citation>
    <scope>NUCLEOTIDE SEQUENCE [LARGE SCALE GENOMIC DNA]</scope>
    <source>
        <strain evidence="1">HYR1</strain>
    </source>
</reference>
<comment type="caution">
    <text evidence="1">The sequence shown here is derived from an EMBL/GenBank/DDBJ whole genome shotgun (WGS) entry which is preliminary data.</text>
</comment>
<organism evidence="1 2">
    <name type="scientific">Brachionus plicatilis</name>
    <name type="common">Marine rotifer</name>
    <name type="synonym">Brachionus muelleri</name>
    <dbReference type="NCBI Taxonomy" id="10195"/>
    <lineage>
        <taxon>Eukaryota</taxon>
        <taxon>Metazoa</taxon>
        <taxon>Spiralia</taxon>
        <taxon>Gnathifera</taxon>
        <taxon>Rotifera</taxon>
        <taxon>Eurotatoria</taxon>
        <taxon>Monogononta</taxon>
        <taxon>Pseudotrocha</taxon>
        <taxon>Ploima</taxon>
        <taxon>Brachionidae</taxon>
        <taxon>Brachionus</taxon>
    </lineage>
</organism>
<protein>
    <submittedName>
        <fullName evidence="1">Uncharacterized protein</fullName>
    </submittedName>
</protein>
<dbReference type="AlphaFoldDB" id="A0A3M7SKP4"/>
<name>A0A3M7SKP4_BRAPC</name>
<keyword evidence="2" id="KW-1185">Reference proteome</keyword>
<sequence length="197" mass="23163">MFSFCLCVSHFYLTFEKRAYCTFEVKLLLPKCILFCQKKITINLITIDVDSDDESISNDLPLYDNHGDENSSLIFSPLFLLPTKKISRFNFLRYRILPIFTPPKLVVTLIDLHDSHLHRIVPFSFFLWILYLKSLNKPRVFWVFKNSIFRNILIPESYSILKEIEALGIFYIGKKIVGKYTVGKNEVGNFLLNPWRP</sequence>
<proteinExistence type="predicted"/>